<sequence>MVGGALSTWLVQRVSALLLAAYSLFFPLWVALHWPLDFAVWRGLFVPLPMRIATLLFVVALALHAWVGMRDIFMDYVHPLGLRLTLHIVALLWLAACVVWATAILWRLS</sequence>
<evidence type="ECO:0000256" key="9">
    <source>
        <dbReference type="ARBA" id="ARBA00022617"/>
    </source>
</evidence>
<keyword evidence="20" id="KW-1185">Reference proteome</keyword>
<dbReference type="PANTHER" id="PTHR38689:SF1">
    <property type="entry name" value="SUCCINATE DEHYDROGENASE HYDROPHOBIC MEMBRANE ANCHOR SUBUNIT"/>
    <property type="match status" value="1"/>
</dbReference>
<comment type="cofactor">
    <cofactor evidence="17">
        <name>heme</name>
        <dbReference type="ChEBI" id="CHEBI:30413"/>
    </cofactor>
    <text evidence="17">The heme is bound between the two transmembrane subunits.</text>
</comment>
<feature type="transmembrane region" description="Helical" evidence="18">
    <location>
        <begin position="14"/>
        <end position="32"/>
    </location>
</feature>
<dbReference type="UniPathway" id="UPA00223"/>
<keyword evidence="13 18" id="KW-1133">Transmembrane helix</keyword>
<dbReference type="SUPFAM" id="SSF81343">
    <property type="entry name" value="Fumarate reductase respiratory complex transmembrane subunits"/>
    <property type="match status" value="1"/>
</dbReference>
<dbReference type="PANTHER" id="PTHR38689">
    <property type="entry name" value="SUCCINATE DEHYDROGENASE HYDROPHOBIC MEMBRANE ANCHOR SUBUNIT"/>
    <property type="match status" value="1"/>
</dbReference>
<keyword evidence="6" id="KW-1003">Cell membrane</keyword>
<evidence type="ECO:0000256" key="16">
    <source>
        <dbReference type="PIRSR" id="PIRSR000169-1"/>
    </source>
</evidence>
<keyword evidence="9 17" id="KW-0349">Heme</keyword>
<comment type="function">
    <text evidence="1">Membrane-anchoring subunit of succinate dehydrogenase (SDH).</text>
</comment>
<keyword evidence="12" id="KW-0249">Electron transport</keyword>
<evidence type="ECO:0000256" key="11">
    <source>
        <dbReference type="ARBA" id="ARBA00022723"/>
    </source>
</evidence>
<evidence type="ECO:0000256" key="15">
    <source>
        <dbReference type="ARBA" id="ARBA00023136"/>
    </source>
</evidence>
<reference evidence="19 20" key="1">
    <citation type="journal article" date="2019" name="Front. Microbiol.">
        <title>Genomes of Neutrophilic Sulfur-Oxidizing Chemolithoautotrophs Representing 9 Proteobacterial Species From 8 Genera.</title>
        <authorList>
            <person name="Watanabe T."/>
            <person name="Kojima H."/>
            <person name="Umezawa K."/>
            <person name="Hori C."/>
            <person name="Takasuka T.E."/>
            <person name="Kato Y."/>
            <person name="Fukui M."/>
        </authorList>
    </citation>
    <scope>NUCLEOTIDE SEQUENCE [LARGE SCALE GENOMIC DNA]</scope>
    <source>
        <strain evidence="19 20">TTN</strain>
    </source>
</reference>
<keyword evidence="11 17" id="KW-0479">Metal-binding</keyword>
<dbReference type="GO" id="GO:0020037">
    <property type="term" value="F:heme binding"/>
    <property type="evidence" value="ECO:0007669"/>
    <property type="project" value="InterPro"/>
</dbReference>
<evidence type="ECO:0000256" key="5">
    <source>
        <dbReference type="ARBA" id="ARBA00022448"/>
    </source>
</evidence>
<evidence type="ECO:0000256" key="18">
    <source>
        <dbReference type="SAM" id="Phobius"/>
    </source>
</evidence>
<evidence type="ECO:0000256" key="1">
    <source>
        <dbReference type="ARBA" id="ARBA00004050"/>
    </source>
</evidence>
<feature type="binding site" evidence="16">
    <location>
        <position position="76"/>
    </location>
    <ligand>
        <name>a ubiquinone</name>
        <dbReference type="ChEBI" id="CHEBI:16389"/>
    </ligand>
</feature>
<dbReference type="InterPro" id="IPR034804">
    <property type="entry name" value="SQR/QFR_C/D"/>
</dbReference>
<organism evidence="19 20">
    <name type="scientific">Sulfuriferula multivorans</name>
    <dbReference type="NCBI Taxonomy" id="1559896"/>
    <lineage>
        <taxon>Bacteria</taxon>
        <taxon>Pseudomonadati</taxon>
        <taxon>Pseudomonadota</taxon>
        <taxon>Betaproteobacteria</taxon>
        <taxon>Nitrosomonadales</taxon>
        <taxon>Sulfuricellaceae</taxon>
        <taxon>Sulfuriferula</taxon>
    </lineage>
</organism>
<name>A0A401JHP0_9PROT</name>
<evidence type="ECO:0000256" key="13">
    <source>
        <dbReference type="ARBA" id="ARBA00022989"/>
    </source>
</evidence>
<protein>
    <recommendedName>
        <fullName evidence="4">Succinate dehydrogenase hydrophobic membrane anchor subunit</fullName>
    </recommendedName>
</protein>
<dbReference type="GO" id="GO:0005886">
    <property type="term" value="C:plasma membrane"/>
    <property type="evidence" value="ECO:0007669"/>
    <property type="project" value="UniProtKB-SubCell"/>
</dbReference>
<evidence type="ECO:0000256" key="6">
    <source>
        <dbReference type="ARBA" id="ARBA00022475"/>
    </source>
</evidence>
<dbReference type="InterPro" id="IPR014312">
    <property type="entry name" value="Succ_DH_anchor"/>
</dbReference>
<dbReference type="CDD" id="cd03494">
    <property type="entry name" value="SQR_TypeC_SdhD"/>
    <property type="match status" value="1"/>
</dbReference>
<comment type="caution">
    <text evidence="19">The sequence shown here is derived from an EMBL/GenBank/DDBJ whole genome shotgun (WGS) entry which is preliminary data.</text>
</comment>
<evidence type="ECO:0000256" key="12">
    <source>
        <dbReference type="ARBA" id="ARBA00022982"/>
    </source>
</evidence>
<feature type="binding site" description="axial binding residue" evidence="17">
    <location>
        <position position="64"/>
    </location>
    <ligand>
        <name>heme</name>
        <dbReference type="ChEBI" id="CHEBI:30413"/>
        <note>ligand shared with second transmembrane subunit</note>
    </ligand>
    <ligandPart>
        <name>Fe</name>
        <dbReference type="ChEBI" id="CHEBI:18248"/>
    </ligandPart>
</feature>
<accession>A0A401JHP0</accession>
<dbReference type="GO" id="GO:0006099">
    <property type="term" value="P:tricarboxylic acid cycle"/>
    <property type="evidence" value="ECO:0007669"/>
    <property type="project" value="UniProtKB-UniPathway"/>
</dbReference>
<evidence type="ECO:0000256" key="4">
    <source>
        <dbReference type="ARBA" id="ARBA00019425"/>
    </source>
</evidence>
<evidence type="ECO:0000313" key="19">
    <source>
        <dbReference type="EMBL" id="GBL47498.1"/>
    </source>
</evidence>
<keyword evidence="15 18" id="KW-0472">Membrane</keyword>
<dbReference type="PIRSF" id="PIRSF000169">
    <property type="entry name" value="SDH_D"/>
    <property type="match status" value="1"/>
</dbReference>
<comment type="pathway">
    <text evidence="3">Carbohydrate metabolism; tricarboxylic acid cycle.</text>
</comment>
<dbReference type="NCBIfam" id="TIGR02968">
    <property type="entry name" value="succ_dehyd_anc"/>
    <property type="match status" value="1"/>
</dbReference>
<keyword evidence="7" id="KW-0997">Cell inner membrane</keyword>
<feature type="transmembrane region" description="Helical" evidence="18">
    <location>
        <begin position="44"/>
        <end position="66"/>
    </location>
</feature>
<evidence type="ECO:0000313" key="20">
    <source>
        <dbReference type="Proteomes" id="UP000286806"/>
    </source>
</evidence>
<evidence type="ECO:0000256" key="3">
    <source>
        <dbReference type="ARBA" id="ARBA00005163"/>
    </source>
</evidence>
<gene>
    <name evidence="19" type="ORF">SFMTTN_3338</name>
</gene>
<dbReference type="Pfam" id="PF01127">
    <property type="entry name" value="Sdh_cyt"/>
    <property type="match status" value="1"/>
</dbReference>
<keyword evidence="10 18" id="KW-0812">Transmembrane</keyword>
<dbReference type="GO" id="GO:0046872">
    <property type="term" value="F:metal ion binding"/>
    <property type="evidence" value="ECO:0007669"/>
    <property type="project" value="UniProtKB-KW"/>
</dbReference>
<dbReference type="GO" id="GO:0009055">
    <property type="term" value="F:electron transfer activity"/>
    <property type="evidence" value="ECO:0007669"/>
    <property type="project" value="TreeGrafter"/>
</dbReference>
<comment type="subcellular location">
    <subcellularLocation>
        <location evidence="2">Cell inner membrane</location>
        <topology evidence="2">Multi-pass membrane protein</topology>
    </subcellularLocation>
</comment>
<keyword evidence="5" id="KW-0813">Transport</keyword>
<dbReference type="AlphaFoldDB" id="A0A401JHP0"/>
<feature type="transmembrane region" description="Helical" evidence="18">
    <location>
        <begin position="86"/>
        <end position="106"/>
    </location>
</feature>
<dbReference type="EMBL" id="BGOW01000045">
    <property type="protein sequence ID" value="GBL47498.1"/>
    <property type="molecule type" value="Genomic_DNA"/>
</dbReference>
<evidence type="ECO:0000256" key="8">
    <source>
        <dbReference type="ARBA" id="ARBA00022532"/>
    </source>
</evidence>
<evidence type="ECO:0000256" key="17">
    <source>
        <dbReference type="PIRSR" id="PIRSR000169-2"/>
    </source>
</evidence>
<dbReference type="Gene3D" id="1.20.1300.10">
    <property type="entry name" value="Fumarate reductase/succinate dehydrogenase, transmembrane subunit"/>
    <property type="match status" value="1"/>
</dbReference>
<evidence type="ECO:0000256" key="14">
    <source>
        <dbReference type="ARBA" id="ARBA00023004"/>
    </source>
</evidence>
<evidence type="ECO:0000256" key="2">
    <source>
        <dbReference type="ARBA" id="ARBA00004429"/>
    </source>
</evidence>
<proteinExistence type="predicted"/>
<dbReference type="InterPro" id="IPR000701">
    <property type="entry name" value="SuccDH_FuR_B_TM-su"/>
</dbReference>
<evidence type="ECO:0000256" key="10">
    <source>
        <dbReference type="ARBA" id="ARBA00022692"/>
    </source>
</evidence>
<keyword evidence="14 17" id="KW-0408">Iron</keyword>
<keyword evidence="8" id="KW-0816">Tricarboxylic acid cycle</keyword>
<dbReference type="GO" id="GO:0017004">
    <property type="term" value="P:cytochrome complex assembly"/>
    <property type="evidence" value="ECO:0007669"/>
    <property type="project" value="TreeGrafter"/>
</dbReference>
<dbReference type="Proteomes" id="UP000286806">
    <property type="component" value="Unassembled WGS sequence"/>
</dbReference>
<evidence type="ECO:0000256" key="7">
    <source>
        <dbReference type="ARBA" id="ARBA00022519"/>
    </source>
</evidence>